<dbReference type="InterPro" id="IPR017930">
    <property type="entry name" value="Myb_dom"/>
</dbReference>
<organism evidence="9 10">
    <name type="scientific">Kalanchoe fedtschenkoi</name>
    <name type="common">Lavender scallops</name>
    <name type="synonym">South American air plant</name>
    <dbReference type="NCBI Taxonomy" id="63787"/>
    <lineage>
        <taxon>Eukaryota</taxon>
        <taxon>Viridiplantae</taxon>
        <taxon>Streptophyta</taxon>
        <taxon>Embryophyta</taxon>
        <taxon>Tracheophyta</taxon>
        <taxon>Spermatophyta</taxon>
        <taxon>Magnoliopsida</taxon>
        <taxon>eudicotyledons</taxon>
        <taxon>Gunneridae</taxon>
        <taxon>Pentapetalae</taxon>
        <taxon>Saxifragales</taxon>
        <taxon>Crassulaceae</taxon>
        <taxon>Kalanchoe</taxon>
    </lineage>
</organism>
<proteinExistence type="predicted"/>
<evidence type="ECO:0000313" key="9">
    <source>
        <dbReference type="EnsemblPlants" id="Kaladp0024s0555.1.v1.1"/>
    </source>
</evidence>
<evidence type="ECO:0000256" key="2">
    <source>
        <dbReference type="ARBA" id="ARBA00023015"/>
    </source>
</evidence>
<dbReference type="InterPro" id="IPR009057">
    <property type="entry name" value="Homeodomain-like_sf"/>
</dbReference>
<dbReference type="PANTHER" id="PTHR47999:SF96">
    <property type="entry name" value="TRANSCRIPTION REPRESSOR MYB6-LIKE"/>
    <property type="match status" value="1"/>
</dbReference>
<evidence type="ECO:0000256" key="4">
    <source>
        <dbReference type="ARBA" id="ARBA00023163"/>
    </source>
</evidence>
<dbReference type="SUPFAM" id="SSF46689">
    <property type="entry name" value="Homeodomain-like"/>
    <property type="match status" value="1"/>
</dbReference>
<evidence type="ECO:0000313" key="10">
    <source>
        <dbReference type="Proteomes" id="UP000594263"/>
    </source>
</evidence>
<keyword evidence="10" id="KW-1185">Reference proteome</keyword>
<dbReference type="InterPro" id="IPR015495">
    <property type="entry name" value="Myb_TF_plants"/>
</dbReference>
<evidence type="ECO:0000256" key="1">
    <source>
        <dbReference type="ARBA" id="ARBA00004123"/>
    </source>
</evidence>
<dbReference type="AlphaFoldDB" id="A0A7N0T756"/>
<feature type="domain" description="HTH myb-type" evidence="8">
    <location>
        <begin position="9"/>
        <end position="61"/>
    </location>
</feature>
<keyword evidence="4" id="KW-0804">Transcription</keyword>
<dbReference type="InterPro" id="IPR001005">
    <property type="entry name" value="SANT/Myb"/>
</dbReference>
<accession>A0A7N0T756</accession>
<dbReference type="PROSITE" id="PS51294">
    <property type="entry name" value="HTH_MYB"/>
    <property type="match status" value="2"/>
</dbReference>
<dbReference type="Gene3D" id="1.10.10.60">
    <property type="entry name" value="Homeodomain-like"/>
    <property type="match status" value="2"/>
</dbReference>
<sequence>MGRTPCCEKVGLKRGRWTAEEDEVLMKYIQVNGEGSWRSVPKNAGLQRCGKSCRLRWINYLRPGLKRGNITPQEENLIISLHASLGNRWSLIAGHLPGRTDNEIKNYWNSHLNRKLHGFTATPEKNESFEIFARNIDERGDKKSSSGSGMTKKDTGLQRSASAENHEPAARAKSMQSITDQLEPLDDVGRGELMRVNPKTGISEPKPNDFIGKQMEAPCSNEESIGSVMLCPETQGAWEGLEYETKGAGGLVEQGGLDDIIAPLQVTSSTHRRENGGGWGYPTIGDSREWCTGAPSINQEWVDWQYIDGLKKLDSEEDGEMLSWFWNDNYGI</sequence>
<evidence type="ECO:0000259" key="8">
    <source>
        <dbReference type="PROSITE" id="PS51294"/>
    </source>
</evidence>
<dbReference type="FunFam" id="1.10.10.60:FF:000121">
    <property type="entry name" value="Myb transcription factor"/>
    <property type="match status" value="1"/>
</dbReference>
<evidence type="ECO:0000256" key="6">
    <source>
        <dbReference type="SAM" id="MobiDB-lite"/>
    </source>
</evidence>
<evidence type="ECO:0000259" key="7">
    <source>
        <dbReference type="PROSITE" id="PS50090"/>
    </source>
</evidence>
<feature type="domain" description="Myb-like" evidence="7">
    <location>
        <begin position="9"/>
        <end position="61"/>
    </location>
</feature>
<dbReference type="PANTHER" id="PTHR47999">
    <property type="entry name" value="TRANSCRIPTION FACTOR MYB8-RELATED-RELATED"/>
    <property type="match status" value="1"/>
</dbReference>
<dbReference type="CDD" id="cd00167">
    <property type="entry name" value="SANT"/>
    <property type="match status" value="2"/>
</dbReference>
<evidence type="ECO:0000256" key="3">
    <source>
        <dbReference type="ARBA" id="ARBA00023125"/>
    </source>
</evidence>
<dbReference type="GO" id="GO:0003677">
    <property type="term" value="F:DNA binding"/>
    <property type="evidence" value="ECO:0007669"/>
    <property type="project" value="UniProtKB-KW"/>
</dbReference>
<feature type="region of interest" description="Disordered" evidence="6">
    <location>
        <begin position="139"/>
        <end position="184"/>
    </location>
</feature>
<keyword evidence="2" id="KW-0805">Transcription regulation</keyword>
<reference evidence="9" key="1">
    <citation type="submission" date="2021-01" db="UniProtKB">
        <authorList>
            <consortium name="EnsemblPlants"/>
        </authorList>
    </citation>
    <scope>IDENTIFICATION</scope>
</reference>
<dbReference type="EnsemblPlants" id="Kaladp0024s0555.1.v1.1">
    <property type="protein sequence ID" value="Kaladp0024s0555.1.v1.1"/>
    <property type="gene ID" value="Kaladp0024s0555.v1.1"/>
</dbReference>
<protein>
    <submittedName>
        <fullName evidence="9">Uncharacterized protein</fullName>
    </submittedName>
</protein>
<dbReference type="Proteomes" id="UP000594263">
    <property type="component" value="Unplaced"/>
</dbReference>
<dbReference type="GO" id="GO:0005634">
    <property type="term" value="C:nucleus"/>
    <property type="evidence" value="ECO:0007669"/>
    <property type="project" value="UniProtKB-SubCell"/>
</dbReference>
<feature type="domain" description="Myb-like" evidence="7">
    <location>
        <begin position="62"/>
        <end position="112"/>
    </location>
</feature>
<keyword evidence="3" id="KW-0238">DNA-binding</keyword>
<keyword evidence="5" id="KW-0539">Nucleus</keyword>
<comment type="subcellular location">
    <subcellularLocation>
        <location evidence="1">Nucleus</location>
    </subcellularLocation>
</comment>
<dbReference type="Pfam" id="PF00249">
    <property type="entry name" value="Myb_DNA-binding"/>
    <property type="match status" value="2"/>
</dbReference>
<dbReference type="SMART" id="SM00717">
    <property type="entry name" value="SANT"/>
    <property type="match status" value="2"/>
</dbReference>
<dbReference type="PROSITE" id="PS50090">
    <property type="entry name" value="MYB_LIKE"/>
    <property type="match status" value="2"/>
</dbReference>
<dbReference type="Gramene" id="Kaladp0024s0555.1.v1.1">
    <property type="protein sequence ID" value="Kaladp0024s0555.1.v1.1"/>
    <property type="gene ID" value="Kaladp0024s0555.v1.1"/>
</dbReference>
<feature type="domain" description="HTH myb-type" evidence="8">
    <location>
        <begin position="62"/>
        <end position="116"/>
    </location>
</feature>
<name>A0A7N0T756_KALFE</name>
<evidence type="ECO:0000256" key="5">
    <source>
        <dbReference type="ARBA" id="ARBA00023242"/>
    </source>
</evidence>